<dbReference type="GO" id="GO:0016491">
    <property type="term" value="F:oxidoreductase activity"/>
    <property type="evidence" value="ECO:0007669"/>
    <property type="project" value="UniProtKB-KW"/>
</dbReference>
<keyword evidence="3" id="KW-1185">Reference proteome</keyword>
<dbReference type="PRINTS" id="PR00081">
    <property type="entry name" value="GDHRDH"/>
</dbReference>
<dbReference type="Pfam" id="PF00106">
    <property type="entry name" value="adh_short"/>
    <property type="match status" value="1"/>
</dbReference>
<sequence length="385" mass="43413">MDLHGKAVVVIGATTGFGHQFVIKCASKGMTVFAACNSPNVLINQLPPGTGIHALVNNAGIIRAGADDWLAMEDYEHVLRVNLLGLIQITKLFKEHIKLAKGRILFCSSICGRIAFPYYGPYTVSKFAMEGYCDTIRRELSPFGVKVAVVEPGYFRTPITNPDHIPNEMEKSFNKSSQYIKEQYGHNFILKNKEIAKNHLSSKANSPRVDWVVDVVIPISRLPTEIQDLIFWLNSIILKNPLPKILHNGGCLNAKMVHRWIKSANGFVAYLEGEEKESKTNNNQQNTPKMSNNKIIIPELGKTEIVKNKFELRFYDLLKHKEYLNTTSTLQSSILFYCEIEFVPYNLKAETIQVENNSSTTISKSFLDMFKQETFTDCVIKLGST</sequence>
<dbReference type="PROSITE" id="PS00061">
    <property type="entry name" value="ADH_SHORT"/>
    <property type="match status" value="1"/>
</dbReference>
<evidence type="ECO:0000313" key="3">
    <source>
        <dbReference type="Proteomes" id="UP000887560"/>
    </source>
</evidence>
<dbReference type="PANTHER" id="PTHR43313">
    <property type="entry name" value="SHORT-CHAIN DEHYDROGENASE/REDUCTASE FAMILY 9C"/>
    <property type="match status" value="1"/>
</dbReference>
<reference evidence="4" key="1">
    <citation type="submission" date="2022-11" db="UniProtKB">
        <authorList>
            <consortium name="WormBaseParasite"/>
        </authorList>
    </citation>
    <scope>IDENTIFICATION</scope>
</reference>
<dbReference type="GO" id="GO:0008202">
    <property type="term" value="P:steroid metabolic process"/>
    <property type="evidence" value="ECO:0007669"/>
    <property type="project" value="TreeGrafter"/>
</dbReference>
<dbReference type="InterPro" id="IPR020904">
    <property type="entry name" value="Sc_DH/Rdtase_CS"/>
</dbReference>
<evidence type="ECO:0000313" key="4">
    <source>
        <dbReference type="WBParaSite" id="scf7180000424383.g12925"/>
    </source>
</evidence>
<dbReference type="AlphaFoldDB" id="A0A915P7X7"/>
<evidence type="ECO:0000256" key="1">
    <source>
        <dbReference type="ARBA" id="ARBA00023002"/>
    </source>
</evidence>
<dbReference type="InterPro" id="IPR036291">
    <property type="entry name" value="NAD(P)-bd_dom_sf"/>
</dbReference>
<keyword evidence="1" id="KW-0560">Oxidoreductase</keyword>
<evidence type="ECO:0000256" key="2">
    <source>
        <dbReference type="RuleBase" id="RU000363"/>
    </source>
</evidence>
<organism evidence="3 4">
    <name type="scientific">Meloidogyne floridensis</name>
    <dbReference type="NCBI Taxonomy" id="298350"/>
    <lineage>
        <taxon>Eukaryota</taxon>
        <taxon>Metazoa</taxon>
        <taxon>Ecdysozoa</taxon>
        <taxon>Nematoda</taxon>
        <taxon>Chromadorea</taxon>
        <taxon>Rhabditida</taxon>
        <taxon>Tylenchina</taxon>
        <taxon>Tylenchomorpha</taxon>
        <taxon>Tylenchoidea</taxon>
        <taxon>Meloidogynidae</taxon>
        <taxon>Meloidogyninae</taxon>
        <taxon>Meloidogyne</taxon>
    </lineage>
</organism>
<dbReference type="PANTHER" id="PTHR43313:SF1">
    <property type="entry name" value="3BETA-HYDROXYSTEROID DEHYDROGENASE DHS-16"/>
    <property type="match status" value="1"/>
</dbReference>
<dbReference type="Gene3D" id="3.40.50.720">
    <property type="entry name" value="NAD(P)-binding Rossmann-like Domain"/>
    <property type="match status" value="2"/>
</dbReference>
<accession>A0A915P7X7</accession>
<dbReference type="Proteomes" id="UP000887560">
    <property type="component" value="Unplaced"/>
</dbReference>
<name>A0A915P7X7_9BILA</name>
<dbReference type="PRINTS" id="PR00080">
    <property type="entry name" value="SDRFAMILY"/>
</dbReference>
<dbReference type="InterPro" id="IPR002347">
    <property type="entry name" value="SDR_fam"/>
</dbReference>
<dbReference type="SUPFAM" id="SSF51735">
    <property type="entry name" value="NAD(P)-binding Rossmann-fold domains"/>
    <property type="match status" value="1"/>
</dbReference>
<comment type="similarity">
    <text evidence="2">Belongs to the short-chain dehydrogenases/reductases (SDR) family.</text>
</comment>
<protein>
    <submittedName>
        <fullName evidence="4">Uncharacterized protein</fullName>
    </submittedName>
</protein>
<proteinExistence type="inferred from homology"/>
<dbReference type="WBParaSite" id="scf7180000424383.g12925">
    <property type="protein sequence ID" value="scf7180000424383.g12925"/>
    <property type="gene ID" value="scf7180000424383.g12925"/>
</dbReference>